<sequence>MMIYPTMEIQNGRCVSLEKGRLDEPQIWHVDPVETAKGFAAAGAEWMHLTDFSAIEGDYSNEALILDIIRGAGVPVQLGGGMRSREQVESWIDKGAGRIVIGTLAARDPHLVRELAEHHPDQIVLAVDIWQGQVMTDGWRKSGAFTPEAYLEAFAGAPFAGIIITDIDSDVADTEAQMGLISHLASTVKLPVIANGVVRNSDDVSRLKYIPNIAGAMVGRALFRKTLSVEEALAVARPEPEPVAEFQ</sequence>
<dbReference type="Proteomes" id="UP001058514">
    <property type="component" value="Chromosome"/>
</dbReference>
<evidence type="ECO:0000256" key="9">
    <source>
        <dbReference type="HAMAP-Rule" id="MF_01014"/>
    </source>
</evidence>
<keyword evidence="12" id="KW-1185">Reference proteome</keyword>
<reference evidence="11" key="1">
    <citation type="submission" date="2021-08" db="EMBL/GenBank/DDBJ databases">
        <authorList>
            <person name="Nwanade C."/>
            <person name="Wang M."/>
            <person name="Masoudi A."/>
            <person name="Yu Z."/>
            <person name="Liu J."/>
        </authorList>
    </citation>
    <scope>NUCLEOTIDE SEQUENCE</scope>
    <source>
        <strain evidence="11">S166</strain>
    </source>
</reference>
<protein>
    <recommendedName>
        <fullName evidence="9">1-(5-phosphoribosyl)-5-[(5-phosphoribosylamino)methylideneamino] imidazole-4-carboxamide isomerase</fullName>
        <ecNumber evidence="9">5.3.1.16</ecNumber>
    </recommendedName>
    <alternativeName>
        <fullName evidence="9">Phosphoribosylformimino-5-aminoimidazole carboxamide ribotide isomerase</fullName>
    </alternativeName>
</protein>
<evidence type="ECO:0000256" key="1">
    <source>
        <dbReference type="ARBA" id="ARBA00000901"/>
    </source>
</evidence>
<dbReference type="GO" id="GO:0016853">
    <property type="term" value="F:isomerase activity"/>
    <property type="evidence" value="ECO:0007669"/>
    <property type="project" value="UniProtKB-KW"/>
</dbReference>
<dbReference type="InterPro" id="IPR011060">
    <property type="entry name" value="RibuloseP-bd_barrel"/>
</dbReference>
<evidence type="ECO:0000256" key="6">
    <source>
        <dbReference type="ARBA" id="ARBA00022605"/>
    </source>
</evidence>
<feature type="active site" description="Proton donor" evidence="9">
    <location>
        <position position="128"/>
    </location>
</feature>
<dbReference type="PANTHER" id="PTHR43090:SF2">
    <property type="entry name" value="1-(5-PHOSPHORIBOSYL)-5-[(5-PHOSPHORIBOSYLAMINO)METHYLIDENEAMINO] IMIDAZOLE-4-CARBOXAMIDE ISOMERASE"/>
    <property type="match status" value="1"/>
</dbReference>
<dbReference type="InterPro" id="IPR013785">
    <property type="entry name" value="Aldolase_TIM"/>
</dbReference>
<comment type="similarity">
    <text evidence="4 9 10">Belongs to the HisA/HisF family.</text>
</comment>
<dbReference type="InterPro" id="IPR006062">
    <property type="entry name" value="His_biosynth"/>
</dbReference>
<comment type="subcellular location">
    <subcellularLocation>
        <location evidence="2 9">Cytoplasm</location>
    </subcellularLocation>
</comment>
<dbReference type="Gene3D" id="3.20.20.70">
    <property type="entry name" value="Aldolase class I"/>
    <property type="match status" value="1"/>
</dbReference>
<dbReference type="InterPro" id="IPR044524">
    <property type="entry name" value="Isoase_HisA-like"/>
</dbReference>
<dbReference type="PANTHER" id="PTHR43090">
    <property type="entry name" value="1-(5-PHOSPHORIBOSYL)-5-[(5-PHOSPHORIBOSYLAMINO)METHYLIDENEAMINO] IMIDAZOLE-4-CARBOXAMIDE ISOMERASE"/>
    <property type="match status" value="1"/>
</dbReference>
<evidence type="ECO:0000256" key="3">
    <source>
        <dbReference type="ARBA" id="ARBA00005133"/>
    </source>
</evidence>
<comment type="pathway">
    <text evidence="3 9">Amino-acid biosynthesis; L-histidine biosynthesis; L-histidine from 5-phospho-alpha-D-ribose 1-diphosphate: step 4/9.</text>
</comment>
<proteinExistence type="inferred from homology"/>
<evidence type="ECO:0000256" key="2">
    <source>
        <dbReference type="ARBA" id="ARBA00004496"/>
    </source>
</evidence>
<comment type="catalytic activity">
    <reaction evidence="1 9">
        <text>1-(5-phospho-beta-D-ribosyl)-5-[(5-phospho-beta-D-ribosylamino)methylideneamino]imidazole-4-carboxamide = 5-[(5-phospho-1-deoxy-D-ribulos-1-ylimino)methylamino]-1-(5-phospho-beta-D-ribosyl)imidazole-4-carboxamide</text>
        <dbReference type="Rhea" id="RHEA:15469"/>
        <dbReference type="ChEBI" id="CHEBI:58435"/>
        <dbReference type="ChEBI" id="CHEBI:58525"/>
        <dbReference type="EC" id="5.3.1.16"/>
    </reaction>
</comment>
<dbReference type="CDD" id="cd04732">
    <property type="entry name" value="HisA"/>
    <property type="match status" value="1"/>
</dbReference>
<dbReference type="EMBL" id="CP081051">
    <property type="protein sequence ID" value="UWQ42982.1"/>
    <property type="molecule type" value="Genomic_DNA"/>
</dbReference>
<evidence type="ECO:0000256" key="7">
    <source>
        <dbReference type="ARBA" id="ARBA00023102"/>
    </source>
</evidence>
<evidence type="ECO:0000256" key="10">
    <source>
        <dbReference type="RuleBase" id="RU003657"/>
    </source>
</evidence>
<evidence type="ECO:0000256" key="8">
    <source>
        <dbReference type="ARBA" id="ARBA00023235"/>
    </source>
</evidence>
<evidence type="ECO:0000313" key="12">
    <source>
        <dbReference type="Proteomes" id="UP001058514"/>
    </source>
</evidence>
<dbReference type="HAMAP" id="MF_01014">
    <property type="entry name" value="HisA"/>
    <property type="match status" value="1"/>
</dbReference>
<feature type="active site" description="Proton acceptor" evidence="9">
    <location>
        <position position="8"/>
    </location>
</feature>
<keyword evidence="8 9" id="KW-0413">Isomerase</keyword>
<keyword evidence="7 9" id="KW-0368">Histidine biosynthesis</keyword>
<organism evidence="11 12">
    <name type="scientific">Leisingera aquaemixtae</name>
    <dbReference type="NCBI Taxonomy" id="1396826"/>
    <lineage>
        <taxon>Bacteria</taxon>
        <taxon>Pseudomonadati</taxon>
        <taxon>Pseudomonadota</taxon>
        <taxon>Alphaproteobacteria</taxon>
        <taxon>Rhodobacterales</taxon>
        <taxon>Roseobacteraceae</taxon>
        <taxon>Leisingera</taxon>
    </lineage>
</organism>
<keyword evidence="6 9" id="KW-0028">Amino-acid biosynthesis</keyword>
<dbReference type="SUPFAM" id="SSF51366">
    <property type="entry name" value="Ribulose-phoshate binding barrel"/>
    <property type="match status" value="1"/>
</dbReference>
<evidence type="ECO:0000256" key="5">
    <source>
        <dbReference type="ARBA" id="ARBA00022490"/>
    </source>
</evidence>
<dbReference type="RefSeq" id="WP_141890447.1">
    <property type="nucleotide sequence ID" value="NZ_CP041159.1"/>
</dbReference>
<gene>
    <name evidence="9" type="primary">hisA</name>
    <name evidence="11" type="ORF">K3718_07810</name>
</gene>
<dbReference type="InterPro" id="IPR023016">
    <property type="entry name" value="HisA/PriA"/>
</dbReference>
<dbReference type="EC" id="5.3.1.16" evidence="9"/>
<evidence type="ECO:0000313" key="11">
    <source>
        <dbReference type="EMBL" id="UWQ42982.1"/>
    </source>
</evidence>
<evidence type="ECO:0000256" key="4">
    <source>
        <dbReference type="ARBA" id="ARBA00009667"/>
    </source>
</evidence>
<dbReference type="Pfam" id="PF00977">
    <property type="entry name" value="His_biosynth"/>
    <property type="match status" value="1"/>
</dbReference>
<keyword evidence="5 9" id="KW-0963">Cytoplasm</keyword>
<accession>A0ABY5WNI3</accession>
<name>A0ABY5WNI3_9RHOB</name>